<proteinExistence type="predicted"/>
<dbReference type="EMBL" id="CP001135">
    <property type="protein sequence ID" value="ACY85672.1"/>
    <property type="molecule type" value="Genomic_DNA"/>
</dbReference>
<reference evidence="1 2" key="1">
    <citation type="journal article" date="2009" name="PLoS ONE">
        <title>Genome sequence of the versatile fish pathogen Edwardsiella tarda provides insights into its adaptation to broad host ranges and intracellular niches.</title>
        <authorList>
            <person name="Wang Q."/>
            <person name="Yang M."/>
            <person name="Xiao J."/>
            <person name="Wu H."/>
            <person name="Wang X."/>
            <person name="Lv Y."/>
            <person name="Xu L."/>
            <person name="Zheng H."/>
            <person name="Wang S."/>
            <person name="Zhao G."/>
            <person name="Liu Q."/>
            <person name="Zhang Y."/>
        </authorList>
    </citation>
    <scope>NUCLEOTIDE SEQUENCE [LARGE SCALE GENOMIC DNA]</scope>
    <source>
        <strain evidence="2">EIB202 / CCTCC M208068</strain>
    </source>
</reference>
<gene>
    <name evidence="1" type="ordered locus">ETAE_2839</name>
</gene>
<protein>
    <submittedName>
        <fullName evidence="1">Uncharacterized protein</fullName>
    </submittedName>
</protein>
<sequence>MSLAQGRGLALPIGKHKIICANFYAVYFMQNRCESAQNILFPRSI</sequence>
<accession>A0AAU8P5W6</accession>
<organism evidence="1 2">
    <name type="scientific">Edwardsiella piscicida</name>
    <dbReference type="NCBI Taxonomy" id="1263550"/>
    <lineage>
        <taxon>Bacteria</taxon>
        <taxon>Pseudomonadati</taxon>
        <taxon>Pseudomonadota</taxon>
        <taxon>Gammaproteobacteria</taxon>
        <taxon>Enterobacterales</taxon>
        <taxon>Hafniaceae</taxon>
        <taxon>Edwardsiella</taxon>
    </lineage>
</organism>
<keyword evidence="2" id="KW-1185">Reference proteome</keyword>
<dbReference type="KEGG" id="etr:ETAE_2839"/>
<dbReference type="Proteomes" id="UP000002634">
    <property type="component" value="Chromosome"/>
</dbReference>
<evidence type="ECO:0000313" key="2">
    <source>
        <dbReference type="Proteomes" id="UP000002634"/>
    </source>
</evidence>
<evidence type="ECO:0000313" key="1">
    <source>
        <dbReference type="EMBL" id="ACY85672.1"/>
    </source>
</evidence>
<name>A0AAU8P5W6_EDWPI</name>
<dbReference type="AlphaFoldDB" id="A0AAU8P5W6"/>